<evidence type="ECO:0000313" key="5">
    <source>
        <dbReference type="Proteomes" id="UP000178930"/>
    </source>
</evidence>
<evidence type="ECO:0000313" key="4">
    <source>
        <dbReference type="EMBL" id="OGY42922.1"/>
    </source>
</evidence>
<accession>A0A1G1XSH3</accession>
<dbReference type="STRING" id="1797532.A2729_02585"/>
<dbReference type="EMBL" id="MHIB01000048">
    <property type="protein sequence ID" value="OGY42922.1"/>
    <property type="molecule type" value="Genomic_DNA"/>
</dbReference>
<feature type="transmembrane region" description="Helical" evidence="2">
    <location>
        <begin position="20"/>
        <end position="43"/>
    </location>
</feature>
<evidence type="ECO:0000256" key="2">
    <source>
        <dbReference type="SAM" id="Phobius"/>
    </source>
</evidence>
<keyword evidence="2" id="KW-0812">Transmembrane</keyword>
<comment type="caution">
    <text evidence="4">The sequence shown here is derived from an EMBL/GenBank/DDBJ whole genome shotgun (WGS) entry which is preliminary data.</text>
</comment>
<keyword evidence="2" id="KW-0472">Membrane</keyword>
<dbReference type="Proteomes" id="UP000178930">
    <property type="component" value="Unassembled WGS sequence"/>
</dbReference>
<feature type="domain" description="DUF8128" evidence="3">
    <location>
        <begin position="98"/>
        <end position="340"/>
    </location>
</feature>
<dbReference type="InterPro" id="IPR058441">
    <property type="entry name" value="DUF8128"/>
</dbReference>
<keyword evidence="2" id="KW-1133">Transmembrane helix</keyword>
<dbReference type="AlphaFoldDB" id="A0A1G1XSH3"/>
<reference evidence="4 5" key="1">
    <citation type="journal article" date="2016" name="Nat. Commun.">
        <title>Thousands of microbial genomes shed light on interconnected biogeochemical processes in an aquifer system.</title>
        <authorList>
            <person name="Anantharaman K."/>
            <person name="Brown C.T."/>
            <person name="Hug L.A."/>
            <person name="Sharon I."/>
            <person name="Castelle C.J."/>
            <person name="Probst A.J."/>
            <person name="Thomas B.C."/>
            <person name="Singh A."/>
            <person name="Wilkins M.J."/>
            <person name="Karaoz U."/>
            <person name="Brodie E.L."/>
            <person name="Williams K.H."/>
            <person name="Hubbard S.S."/>
            <person name="Banfield J.F."/>
        </authorList>
    </citation>
    <scope>NUCLEOTIDE SEQUENCE [LARGE SCALE GENOMIC DNA]</scope>
</reference>
<dbReference type="Pfam" id="PF26449">
    <property type="entry name" value="DUF8128"/>
    <property type="match status" value="1"/>
</dbReference>
<name>A0A1G1XSH3_9BACT</name>
<feature type="compositionally biased region" description="Pro residues" evidence="1">
    <location>
        <begin position="439"/>
        <end position="448"/>
    </location>
</feature>
<protein>
    <recommendedName>
        <fullName evidence="3">DUF8128 domain-containing protein</fullName>
    </recommendedName>
</protein>
<organism evidence="4 5">
    <name type="scientific">Candidatus Buchananbacteria bacterium RIFCSPHIGHO2_01_FULL_39_14</name>
    <dbReference type="NCBI Taxonomy" id="1797532"/>
    <lineage>
        <taxon>Bacteria</taxon>
        <taxon>Candidatus Buchananiibacteriota</taxon>
    </lineage>
</organism>
<proteinExistence type="predicted"/>
<sequence length="448" mass="51773">MEIFFDLSAIPTNSPLLLGWWFFKTIGWIYPVFLFVYGLLLYWQFWIRNKYRHDRKYILLAIDVPKDNEQGPKGVENIFNQLAGAHQPLGFLDDWWTGEIKNSFSFEIVSLGGYIQFIIHLVDRYRDLIEAMIYAQYPDAEITEIEDYTKDWNLKFPNNQYQLWGSELKLAKSEFYPIRTYPEFEHVEEGFKDSMASLLEGMTRIGPGEQIWVQIVATPADNSWGDAAEHLIKKLAGGKPKIKKNAFDYIYGAPNLVLAGLNPVETAASVVKKDEPPTQMLYLTQGEKDRINAIERKIGKLGFHCKIRLIYFAEKAKFKKAVPSAVYGAFKQFNTLDLNSLKPDKRILTASIFWLKEFRLNIRRRKILYRYKWRGYWLDPGYEGYILNSEELASIYHFPVITVKAPLVRKTEAKKAEPPMGLPIEQMAPPVKIPSAPKAQPPENLPVG</sequence>
<feature type="region of interest" description="Disordered" evidence="1">
    <location>
        <begin position="429"/>
        <end position="448"/>
    </location>
</feature>
<gene>
    <name evidence="4" type="ORF">A2729_02585</name>
</gene>
<evidence type="ECO:0000256" key="1">
    <source>
        <dbReference type="SAM" id="MobiDB-lite"/>
    </source>
</evidence>
<evidence type="ECO:0000259" key="3">
    <source>
        <dbReference type="Pfam" id="PF26449"/>
    </source>
</evidence>